<dbReference type="AlphaFoldDB" id="A0A094IVK5"/>
<keyword evidence="7" id="KW-0732">Signal</keyword>
<evidence type="ECO:0000259" key="9">
    <source>
        <dbReference type="Pfam" id="PF02897"/>
    </source>
</evidence>
<dbReference type="SUPFAM" id="SSF82171">
    <property type="entry name" value="DPP6 N-terminal domain-like"/>
    <property type="match status" value="1"/>
</dbReference>
<evidence type="ECO:0000313" key="10">
    <source>
        <dbReference type="EMBL" id="KFZ31162.1"/>
    </source>
</evidence>
<evidence type="ECO:0000256" key="7">
    <source>
        <dbReference type="SAM" id="SignalP"/>
    </source>
</evidence>
<keyword evidence="3" id="KW-0007">Acetylation</keyword>
<sequence length="634" mass="70555">MKKITTWLVVSALALTITACNKAPEVAEQTTPDIPKYSATTFFDTTSIGGSSISHDGQAVLVTSDATGVFNVYRYPVDGSPQTQLTNSTTNAIRGVSWFPADDRFLYTSDQGGNELDHLYVMEIDGRVRDLTPGENLKAYFSGWHDDDTHFFVATNERDPQAFDLYLYSTEDYSRELMFENNAGWSLSSISGDGRWLAMTKVHSNADNDIWLADLSAAEAELIHVTPHTGNVSHNVYTFSPDNTRLIYGTDAHSEFVQAWSYEISSGEASEEYISDWDVAFLYYSPDGRYQVTGINADAQTELHIIDRTNDEIVQLPSLPPATVSGVSFSDDENLMVFYLSSDTAPANLYSWAIGSDEALKLSDTLSDDIDPAHLVSSTVERYPSFDELMIPGLLFQPHTASATNKVPAVIYIHGGPGGQTRKGYSPMVQHLVNHGYAMFGVNNRGSSGYGKTFFHLDDKRHGEDDLQDIVYAKKYLQSLDWVDGDRIAVMGGSYGGYLTMAAMAFTDEFDAGINIFGVTNWVRTLESIPPWWEAQRQALYDELGDPATERERLERISPLFYAHQIQQPVLVVQGANDPRVLQVESDEMVEAIEANGVPVEYVLFEDEGHGFRKKANRIVAQEAYLEFLNTQLK</sequence>
<dbReference type="InterPro" id="IPR011042">
    <property type="entry name" value="6-blade_b-propeller_TolB-like"/>
</dbReference>
<dbReference type="GO" id="GO:0004252">
    <property type="term" value="F:serine-type endopeptidase activity"/>
    <property type="evidence" value="ECO:0007669"/>
    <property type="project" value="InterPro"/>
</dbReference>
<name>A0A094IVK5_9GAMM</name>
<evidence type="ECO:0000256" key="6">
    <source>
        <dbReference type="ARBA" id="ARBA00045885"/>
    </source>
</evidence>
<feature type="domain" description="Peptidase S9 prolyl oligopeptidase catalytic" evidence="8">
    <location>
        <begin position="428"/>
        <end position="633"/>
    </location>
</feature>
<feature type="chain" id="PRO_5001904687" description="Acyl-peptide hydrolase" evidence="7">
    <location>
        <begin position="23"/>
        <end position="634"/>
    </location>
</feature>
<feature type="domain" description="Peptidase S9A N-terminal" evidence="9">
    <location>
        <begin position="89"/>
        <end position="359"/>
    </location>
</feature>
<comment type="caution">
    <text evidence="10">The sequence shown here is derived from an EMBL/GenBank/DDBJ whole genome shotgun (WGS) entry which is preliminary data.</text>
</comment>
<dbReference type="STRING" id="435908.IDSA_00030"/>
<evidence type="ECO:0000256" key="4">
    <source>
        <dbReference type="ARBA" id="ARBA00032284"/>
    </source>
</evidence>
<evidence type="ECO:0000256" key="2">
    <source>
        <dbReference type="ARBA" id="ARBA00022801"/>
    </source>
</evidence>
<dbReference type="Gene3D" id="3.40.50.1820">
    <property type="entry name" value="alpha/beta hydrolase"/>
    <property type="match status" value="1"/>
</dbReference>
<dbReference type="SUPFAM" id="SSF53474">
    <property type="entry name" value="alpha/beta-Hydrolases"/>
    <property type="match status" value="1"/>
</dbReference>
<dbReference type="InterPro" id="IPR002471">
    <property type="entry name" value="Pept_S9_AS"/>
</dbReference>
<dbReference type="Gene3D" id="2.120.10.30">
    <property type="entry name" value="TolB, C-terminal domain"/>
    <property type="match status" value="1"/>
</dbReference>
<dbReference type="Pfam" id="PF02897">
    <property type="entry name" value="Peptidase_S9_N"/>
    <property type="match status" value="1"/>
</dbReference>
<dbReference type="eggNOG" id="COG1506">
    <property type="taxonomic scope" value="Bacteria"/>
</dbReference>
<dbReference type="InterPro" id="IPR023302">
    <property type="entry name" value="Pept_S9A_N"/>
</dbReference>
<dbReference type="GO" id="GO:0006508">
    <property type="term" value="P:proteolysis"/>
    <property type="evidence" value="ECO:0007669"/>
    <property type="project" value="InterPro"/>
</dbReference>
<dbReference type="InterPro" id="IPR001375">
    <property type="entry name" value="Peptidase_S9_cat"/>
</dbReference>
<accession>A0A094IVK5</accession>
<dbReference type="Proteomes" id="UP000054363">
    <property type="component" value="Unassembled WGS sequence"/>
</dbReference>
<dbReference type="PROSITE" id="PS00708">
    <property type="entry name" value="PRO_ENDOPEP_SER"/>
    <property type="match status" value="1"/>
</dbReference>
<dbReference type="OrthoDB" id="4269629at2"/>
<proteinExistence type="inferred from homology"/>
<gene>
    <name evidence="10" type="ORF">IDSA_00030</name>
</gene>
<organism evidence="10 11">
    <name type="scientific">Pseudidiomarina salinarum</name>
    <dbReference type="NCBI Taxonomy" id="435908"/>
    <lineage>
        <taxon>Bacteria</taxon>
        <taxon>Pseudomonadati</taxon>
        <taxon>Pseudomonadota</taxon>
        <taxon>Gammaproteobacteria</taxon>
        <taxon>Alteromonadales</taxon>
        <taxon>Idiomarinaceae</taxon>
        <taxon>Pseudidiomarina</taxon>
    </lineage>
</organism>
<dbReference type="PANTHER" id="PTHR42776:SF27">
    <property type="entry name" value="DIPEPTIDYL PEPTIDASE FAMILY MEMBER 6"/>
    <property type="match status" value="1"/>
</dbReference>
<keyword evidence="11" id="KW-1185">Reference proteome</keyword>
<reference evidence="10 11" key="1">
    <citation type="submission" date="2014-06" db="EMBL/GenBank/DDBJ databases">
        <title>The draft genome sequence of Idiomarina salinarum ISL-52.</title>
        <authorList>
            <person name="Du J."/>
            <person name="Shao Z."/>
        </authorList>
    </citation>
    <scope>NUCLEOTIDE SEQUENCE [LARGE SCALE GENOMIC DNA]</scope>
    <source>
        <strain evidence="10 11">ISL-52</strain>
    </source>
</reference>
<evidence type="ECO:0000259" key="8">
    <source>
        <dbReference type="Pfam" id="PF00326"/>
    </source>
</evidence>
<dbReference type="Pfam" id="PF00326">
    <property type="entry name" value="Peptidase_S9"/>
    <property type="match status" value="1"/>
</dbReference>
<dbReference type="InterPro" id="IPR029058">
    <property type="entry name" value="AB_hydrolase_fold"/>
</dbReference>
<comment type="similarity">
    <text evidence="1">Belongs to the peptidase S9A family.</text>
</comment>
<dbReference type="RefSeq" id="WP_034773244.1">
    <property type="nucleotide sequence ID" value="NZ_JPER01000001.1"/>
</dbReference>
<dbReference type="PANTHER" id="PTHR42776">
    <property type="entry name" value="SERINE PEPTIDASE S9 FAMILY MEMBER"/>
    <property type="match status" value="1"/>
</dbReference>
<dbReference type="EMBL" id="JPER01000001">
    <property type="protein sequence ID" value="KFZ31162.1"/>
    <property type="molecule type" value="Genomic_DNA"/>
</dbReference>
<dbReference type="eggNOG" id="COG0823">
    <property type="taxonomic scope" value="Bacteria"/>
</dbReference>
<protein>
    <recommendedName>
        <fullName evidence="5">Acyl-peptide hydrolase</fullName>
    </recommendedName>
    <alternativeName>
        <fullName evidence="4">Acylaminoacyl-peptidase</fullName>
    </alternativeName>
</protein>
<dbReference type="InterPro" id="IPR015943">
    <property type="entry name" value="WD40/YVTN_repeat-like_dom_sf"/>
</dbReference>
<evidence type="ECO:0000256" key="1">
    <source>
        <dbReference type="ARBA" id="ARBA00005228"/>
    </source>
</evidence>
<evidence type="ECO:0000256" key="3">
    <source>
        <dbReference type="ARBA" id="ARBA00022990"/>
    </source>
</evidence>
<dbReference type="PROSITE" id="PS51257">
    <property type="entry name" value="PROKAR_LIPOPROTEIN"/>
    <property type="match status" value="1"/>
</dbReference>
<evidence type="ECO:0000256" key="5">
    <source>
        <dbReference type="ARBA" id="ARBA00032596"/>
    </source>
</evidence>
<keyword evidence="2" id="KW-0378">Hydrolase</keyword>
<feature type="signal peptide" evidence="7">
    <location>
        <begin position="1"/>
        <end position="22"/>
    </location>
</feature>
<evidence type="ECO:0000313" key="11">
    <source>
        <dbReference type="Proteomes" id="UP000054363"/>
    </source>
</evidence>
<comment type="function">
    <text evidence="6">This enzyme catalyzes the hydrolysis of the N-terminal peptide bond of an N-acetylated peptide to generate an N-acetylated amino acid and a peptide with a free N-terminus. It preferentially cleaves off Ac-Ala, Ac-Met and Ac-Ser. Also, involved in the degradation of oxidized and glycated proteins.</text>
</comment>
<dbReference type="Gene3D" id="2.130.10.10">
    <property type="entry name" value="YVTN repeat-like/Quinoprotein amine dehydrogenase"/>
    <property type="match status" value="1"/>
</dbReference>